<dbReference type="InterPro" id="IPR020574">
    <property type="entry name" value="Ribosomal_uS9_CS"/>
</dbReference>
<dbReference type="Gene3D" id="3.30.230.10">
    <property type="match status" value="1"/>
</dbReference>
<evidence type="ECO:0000256" key="3">
    <source>
        <dbReference type="ARBA" id="ARBA00023274"/>
    </source>
</evidence>
<dbReference type="GO" id="GO:0022627">
    <property type="term" value="C:cytosolic small ribosomal subunit"/>
    <property type="evidence" value="ECO:0007669"/>
    <property type="project" value="TreeGrafter"/>
</dbReference>
<dbReference type="EMBL" id="AUZY01009924">
    <property type="protein sequence ID" value="EQD40415.1"/>
    <property type="molecule type" value="Genomic_DNA"/>
</dbReference>
<dbReference type="PANTHER" id="PTHR21569:SF16">
    <property type="entry name" value="RIBOSOMAL PROTEIN S16"/>
    <property type="match status" value="1"/>
</dbReference>
<keyword evidence="2 4" id="KW-0689">Ribosomal protein</keyword>
<evidence type="ECO:0000313" key="4">
    <source>
        <dbReference type="EMBL" id="EQD40415.1"/>
    </source>
</evidence>
<dbReference type="SUPFAM" id="SSF54211">
    <property type="entry name" value="Ribosomal protein S5 domain 2-like"/>
    <property type="match status" value="1"/>
</dbReference>
<dbReference type="GO" id="GO:0003723">
    <property type="term" value="F:RNA binding"/>
    <property type="evidence" value="ECO:0007669"/>
    <property type="project" value="TreeGrafter"/>
</dbReference>
<name>T1AER2_9ZZZZ</name>
<dbReference type="InterPro" id="IPR000754">
    <property type="entry name" value="Ribosomal_uS9"/>
</dbReference>
<dbReference type="PROSITE" id="PS00360">
    <property type="entry name" value="RIBOSOMAL_S9"/>
    <property type="match status" value="1"/>
</dbReference>
<accession>T1AER2</accession>
<evidence type="ECO:0000256" key="2">
    <source>
        <dbReference type="ARBA" id="ARBA00022980"/>
    </source>
</evidence>
<keyword evidence="3" id="KW-0687">Ribonucleoprotein</keyword>
<dbReference type="PANTHER" id="PTHR21569">
    <property type="entry name" value="RIBOSOMAL PROTEIN S9"/>
    <property type="match status" value="1"/>
</dbReference>
<dbReference type="InterPro" id="IPR020568">
    <property type="entry name" value="Ribosomal_Su5_D2-typ_SF"/>
</dbReference>
<evidence type="ECO:0000256" key="1">
    <source>
        <dbReference type="ARBA" id="ARBA00005251"/>
    </source>
</evidence>
<dbReference type="GO" id="GO:0000462">
    <property type="term" value="P:maturation of SSU-rRNA from tricistronic rRNA transcript (SSU-rRNA, 5.8S rRNA, LSU-rRNA)"/>
    <property type="evidence" value="ECO:0007669"/>
    <property type="project" value="TreeGrafter"/>
</dbReference>
<comment type="caution">
    <text evidence="4">The sequence shown here is derived from an EMBL/GenBank/DDBJ whole genome shotgun (WGS) entry which is preliminary data.</text>
</comment>
<dbReference type="GO" id="GO:0006412">
    <property type="term" value="P:translation"/>
    <property type="evidence" value="ECO:0007669"/>
    <property type="project" value="InterPro"/>
</dbReference>
<organism evidence="4">
    <name type="scientific">mine drainage metagenome</name>
    <dbReference type="NCBI Taxonomy" id="410659"/>
    <lineage>
        <taxon>unclassified sequences</taxon>
        <taxon>metagenomes</taxon>
        <taxon>ecological metagenomes</taxon>
    </lineage>
</organism>
<dbReference type="Pfam" id="PF00380">
    <property type="entry name" value="Ribosomal_S9"/>
    <property type="match status" value="1"/>
</dbReference>
<proteinExistence type="inferred from homology"/>
<reference evidence="4" key="1">
    <citation type="submission" date="2013-08" db="EMBL/GenBank/DDBJ databases">
        <authorList>
            <person name="Mendez C."/>
            <person name="Richter M."/>
            <person name="Ferrer M."/>
            <person name="Sanchez J."/>
        </authorList>
    </citation>
    <scope>NUCLEOTIDE SEQUENCE</scope>
</reference>
<gene>
    <name evidence="4" type="ORF">B1B_14928</name>
</gene>
<feature type="non-terminal residue" evidence="4">
    <location>
        <position position="152"/>
    </location>
</feature>
<comment type="similarity">
    <text evidence="1">Belongs to the universal ribosomal protein uS9 family.</text>
</comment>
<dbReference type="InterPro" id="IPR014721">
    <property type="entry name" value="Ribsml_uS5_D2-typ_fold_subgr"/>
</dbReference>
<reference evidence="4" key="2">
    <citation type="journal article" date="2014" name="ISME J.">
        <title>Microbial stratification in low pH oxic and suboxic macroscopic growths along an acid mine drainage.</title>
        <authorList>
            <person name="Mendez-Garcia C."/>
            <person name="Mesa V."/>
            <person name="Sprenger R.R."/>
            <person name="Richter M."/>
            <person name="Diez M.S."/>
            <person name="Solano J."/>
            <person name="Bargiela R."/>
            <person name="Golyshina O.V."/>
            <person name="Manteca A."/>
            <person name="Ramos J.L."/>
            <person name="Gallego J.R."/>
            <person name="Llorente I."/>
            <person name="Martins Dos Santos V.A."/>
            <person name="Jensen O.N."/>
            <person name="Pelaez A.I."/>
            <person name="Sanchez J."/>
            <person name="Ferrer M."/>
        </authorList>
    </citation>
    <scope>NUCLEOTIDE SEQUENCE</scope>
</reference>
<sequence length="152" mass="16129">MIFMTKEATGLENLDKELETLYQPKAAQTKAQPKRAAASAKTIKAKKSTKKIVLSKGKRKRAVARATLVPGGSGRLTINGVDVNLIRPKEIRELMTEAVKATKAASDIAAGSDIFVNSKGGGFSGQAQAVRTAIAKVLVKASPSPDSLRSFY</sequence>
<dbReference type="GO" id="GO:0003735">
    <property type="term" value="F:structural constituent of ribosome"/>
    <property type="evidence" value="ECO:0007669"/>
    <property type="project" value="InterPro"/>
</dbReference>
<protein>
    <submittedName>
        <fullName evidence="4">30S ribosomal protein S9P</fullName>
    </submittedName>
</protein>
<dbReference type="AlphaFoldDB" id="T1AER2"/>